<comment type="caution">
    <text evidence="2">The sequence shown here is derived from an EMBL/GenBank/DDBJ whole genome shotgun (WGS) entry which is preliminary data.</text>
</comment>
<protein>
    <recommendedName>
        <fullName evidence="1">LysR substrate-binding domain-containing protein</fullName>
    </recommendedName>
</protein>
<sequence>MVVPVAAGLGFSVLPRFARQAFARPEAIRVVEDLPRVMDSLWLLHRAEWPLTARATHAIEWLKNRL</sequence>
<dbReference type="Pfam" id="PF03466">
    <property type="entry name" value="LysR_substrate"/>
    <property type="match status" value="1"/>
</dbReference>
<evidence type="ECO:0000259" key="1">
    <source>
        <dbReference type="Pfam" id="PF03466"/>
    </source>
</evidence>
<gene>
    <name evidence="2" type="ORF">GRB80_00810</name>
</gene>
<dbReference type="InterPro" id="IPR005119">
    <property type="entry name" value="LysR_subst-bd"/>
</dbReference>
<accession>A0A7X4VW36</accession>
<organism evidence="2 3">
    <name type="scientific">Halomonas icarae</name>
    <dbReference type="NCBI Taxonomy" id="2691040"/>
    <lineage>
        <taxon>Bacteria</taxon>
        <taxon>Pseudomonadati</taxon>
        <taxon>Pseudomonadota</taxon>
        <taxon>Gammaproteobacteria</taxon>
        <taxon>Oceanospirillales</taxon>
        <taxon>Halomonadaceae</taxon>
        <taxon>Halomonas</taxon>
    </lineage>
</organism>
<name>A0A7X4VW36_9GAMM</name>
<evidence type="ECO:0000313" key="3">
    <source>
        <dbReference type="Proteomes" id="UP000448235"/>
    </source>
</evidence>
<dbReference type="SUPFAM" id="SSF53850">
    <property type="entry name" value="Periplasmic binding protein-like II"/>
    <property type="match status" value="1"/>
</dbReference>
<keyword evidence="3" id="KW-1185">Reference proteome</keyword>
<dbReference type="AlphaFoldDB" id="A0A7X4VW36"/>
<dbReference type="Proteomes" id="UP000448235">
    <property type="component" value="Unassembled WGS sequence"/>
</dbReference>
<dbReference type="EMBL" id="WUTS01000001">
    <property type="protein sequence ID" value="NAW11379.1"/>
    <property type="molecule type" value="Genomic_DNA"/>
</dbReference>
<feature type="domain" description="LysR substrate-binding" evidence="1">
    <location>
        <begin position="5"/>
        <end position="65"/>
    </location>
</feature>
<evidence type="ECO:0000313" key="2">
    <source>
        <dbReference type="EMBL" id="NAW11379.1"/>
    </source>
</evidence>
<proteinExistence type="predicted"/>
<reference evidence="2 3" key="1">
    <citation type="submission" date="2019-12" db="EMBL/GenBank/DDBJ databases">
        <title>Draft genome sequencing of Halomonas icarensis D1-1.</title>
        <authorList>
            <person name="Pandiyan K."/>
            <person name="Kushwaha P."/>
            <person name="Gowdham M."/>
            <person name="Chakdar H."/>
            <person name="Singh A."/>
            <person name="Kumar M."/>
            <person name="Saxena A.K."/>
        </authorList>
    </citation>
    <scope>NUCLEOTIDE SEQUENCE [LARGE SCALE GENOMIC DNA]</scope>
    <source>
        <strain evidence="2 3">D1-1</strain>
    </source>
</reference>